<keyword evidence="3" id="KW-0540">Nuclease</keyword>
<reference evidence="7 8" key="1">
    <citation type="journal article" date="2012" name="ISME J.">
        <title>Genomic insights to SAR86, an abundant and uncultivated marine bacterial lineage.</title>
        <authorList>
            <person name="Dupont C.L."/>
            <person name="Rusch D.B."/>
            <person name="Yooseph S."/>
            <person name="Lombardo M.J."/>
            <person name="Richter R.A."/>
            <person name="Valas R."/>
            <person name="Novotny M."/>
            <person name="Yee-Greenbaum J."/>
            <person name="Selengut J.D."/>
            <person name="Haft D.H."/>
            <person name="Halpern A.L."/>
            <person name="Lasken R.S."/>
            <person name="Nealson K."/>
            <person name="Friedman R."/>
            <person name="Venter J.C."/>
        </authorList>
    </citation>
    <scope>NUCLEOTIDE SEQUENCE [LARGE SCALE GENOMIC DNA]</scope>
</reference>
<dbReference type="PROSITE" id="PS00648">
    <property type="entry name" value="RIBONUCLEASE_P"/>
    <property type="match status" value="1"/>
</dbReference>
<evidence type="ECO:0000256" key="5">
    <source>
        <dbReference type="ARBA" id="ARBA00022801"/>
    </source>
</evidence>
<keyword evidence="5" id="KW-0378">Hydrolase</keyword>
<evidence type="ECO:0000313" key="7">
    <source>
        <dbReference type="EMBL" id="EJP73123.1"/>
    </source>
</evidence>
<sequence>MGYSKPKNLVLRSKTFKVYKELSSSGEGLRIVVPKKSYKLAVDRNKAKRLIREAFRQLLKVEGGVMYVVFVYHGFLDLGLVAIKKEITGITENED</sequence>
<keyword evidence="2" id="KW-0819">tRNA processing</keyword>
<proteinExistence type="predicted"/>
<keyword evidence="4" id="KW-0255">Endonuclease</keyword>
<comment type="function">
    <text evidence="1">RNaseP catalyzes the removal of the 5'-leader sequence from pre-tRNA to produce the mature 5'-terminus. It can also cleave other RNA substrates such as 4.5S RNA. The protein component plays an auxiliary but essential role in vivo by binding to the 5'-leader sequence and broadening the substrate specificity of the ribozyme.</text>
</comment>
<evidence type="ECO:0000256" key="1">
    <source>
        <dbReference type="ARBA" id="ARBA00002663"/>
    </source>
</evidence>
<evidence type="ECO:0000313" key="8">
    <source>
        <dbReference type="Proteomes" id="UP000010116"/>
    </source>
</evidence>
<dbReference type="AlphaFoldDB" id="J5KE41"/>
<keyword evidence="6" id="KW-0694">RNA-binding</keyword>
<dbReference type="EMBL" id="JH611183">
    <property type="protein sequence ID" value="EJP73123.1"/>
    <property type="molecule type" value="Genomic_DNA"/>
</dbReference>
<dbReference type="HOGENOM" id="CLU_2371158_0_0_6"/>
<organism evidence="7 8">
    <name type="scientific">SAR86 cluster bacterium SAR86B</name>
    <dbReference type="NCBI Taxonomy" id="1123867"/>
    <lineage>
        <taxon>Bacteria</taxon>
        <taxon>Pseudomonadati</taxon>
        <taxon>Pseudomonadota</taxon>
        <taxon>Gammaproteobacteria</taxon>
        <taxon>SAR86 cluster</taxon>
    </lineage>
</organism>
<dbReference type="Gene3D" id="3.30.230.10">
    <property type="match status" value="1"/>
</dbReference>
<evidence type="ECO:0000256" key="3">
    <source>
        <dbReference type="ARBA" id="ARBA00022722"/>
    </source>
</evidence>
<evidence type="ECO:0000256" key="4">
    <source>
        <dbReference type="ARBA" id="ARBA00022759"/>
    </source>
</evidence>
<evidence type="ECO:0000256" key="6">
    <source>
        <dbReference type="ARBA" id="ARBA00022884"/>
    </source>
</evidence>
<dbReference type="InterPro" id="IPR020568">
    <property type="entry name" value="Ribosomal_Su5_D2-typ_SF"/>
</dbReference>
<dbReference type="SUPFAM" id="SSF54211">
    <property type="entry name" value="Ribosomal protein S5 domain 2-like"/>
    <property type="match status" value="1"/>
</dbReference>
<dbReference type="InterPro" id="IPR020539">
    <property type="entry name" value="RNase_P_CS"/>
</dbReference>
<accession>J5KE41</accession>
<gene>
    <name evidence="7" type="ORF">NT02SARS_1377</name>
</gene>
<protein>
    <submittedName>
        <fullName evidence="7">Ribonuclease P protein component</fullName>
    </submittedName>
</protein>
<evidence type="ECO:0000256" key="2">
    <source>
        <dbReference type="ARBA" id="ARBA00022694"/>
    </source>
</evidence>
<dbReference type="InterPro" id="IPR000100">
    <property type="entry name" value="RNase_P"/>
</dbReference>
<dbReference type="GO" id="GO:0008033">
    <property type="term" value="P:tRNA processing"/>
    <property type="evidence" value="ECO:0007669"/>
    <property type="project" value="UniProtKB-KW"/>
</dbReference>
<dbReference type="InterPro" id="IPR014721">
    <property type="entry name" value="Ribsml_uS5_D2-typ_fold_subgr"/>
</dbReference>
<name>J5KE41_9GAMM</name>
<dbReference type="GO" id="GO:0000049">
    <property type="term" value="F:tRNA binding"/>
    <property type="evidence" value="ECO:0007669"/>
    <property type="project" value="InterPro"/>
</dbReference>
<dbReference type="Pfam" id="PF00825">
    <property type="entry name" value="Ribonuclease_P"/>
    <property type="match status" value="1"/>
</dbReference>
<dbReference type="Proteomes" id="UP000010116">
    <property type="component" value="Unassembled WGS sequence"/>
</dbReference>
<dbReference type="GO" id="GO:0004526">
    <property type="term" value="F:ribonuclease P activity"/>
    <property type="evidence" value="ECO:0007669"/>
    <property type="project" value="InterPro"/>
</dbReference>